<evidence type="ECO:0000313" key="2">
    <source>
        <dbReference type="EMBL" id="CAF9928909.1"/>
    </source>
</evidence>
<feature type="compositionally biased region" description="Low complexity" evidence="1">
    <location>
        <begin position="7"/>
        <end position="19"/>
    </location>
</feature>
<accession>A0A8H3FQR1</accession>
<feature type="region of interest" description="Disordered" evidence="1">
    <location>
        <begin position="95"/>
        <end position="116"/>
    </location>
</feature>
<reference evidence="2" key="1">
    <citation type="submission" date="2021-03" db="EMBL/GenBank/DDBJ databases">
        <authorList>
            <person name="Tagirdzhanova G."/>
        </authorList>
    </citation>
    <scope>NUCLEOTIDE SEQUENCE</scope>
</reference>
<feature type="compositionally biased region" description="Basic and acidic residues" evidence="1">
    <location>
        <begin position="184"/>
        <end position="194"/>
    </location>
</feature>
<dbReference type="OrthoDB" id="10336741at2759"/>
<keyword evidence="3" id="KW-1185">Reference proteome</keyword>
<dbReference type="EMBL" id="CAJPDR010000258">
    <property type="protein sequence ID" value="CAF9928909.1"/>
    <property type="molecule type" value="Genomic_DNA"/>
</dbReference>
<name>A0A8H3FQR1_9LECA</name>
<gene>
    <name evidence="2" type="ORF">ALECFALPRED_004170</name>
</gene>
<proteinExistence type="predicted"/>
<evidence type="ECO:0000256" key="1">
    <source>
        <dbReference type="SAM" id="MobiDB-lite"/>
    </source>
</evidence>
<feature type="compositionally biased region" description="Basic and acidic residues" evidence="1">
    <location>
        <begin position="54"/>
        <end position="66"/>
    </location>
</feature>
<evidence type="ECO:0000313" key="3">
    <source>
        <dbReference type="Proteomes" id="UP000664203"/>
    </source>
</evidence>
<dbReference type="AlphaFoldDB" id="A0A8H3FQR1"/>
<feature type="region of interest" description="Disordered" evidence="1">
    <location>
        <begin position="1"/>
        <end position="22"/>
    </location>
</feature>
<dbReference type="Proteomes" id="UP000664203">
    <property type="component" value="Unassembled WGS sequence"/>
</dbReference>
<comment type="caution">
    <text evidence="2">The sequence shown here is derived from an EMBL/GenBank/DDBJ whole genome shotgun (WGS) entry which is preliminary data.</text>
</comment>
<organism evidence="2 3">
    <name type="scientific">Alectoria fallacina</name>
    <dbReference type="NCBI Taxonomy" id="1903189"/>
    <lineage>
        <taxon>Eukaryota</taxon>
        <taxon>Fungi</taxon>
        <taxon>Dikarya</taxon>
        <taxon>Ascomycota</taxon>
        <taxon>Pezizomycotina</taxon>
        <taxon>Lecanoromycetes</taxon>
        <taxon>OSLEUM clade</taxon>
        <taxon>Lecanoromycetidae</taxon>
        <taxon>Lecanorales</taxon>
        <taxon>Lecanorineae</taxon>
        <taxon>Parmeliaceae</taxon>
        <taxon>Alectoria</taxon>
    </lineage>
</organism>
<feature type="region of interest" description="Disordered" evidence="1">
    <location>
        <begin position="178"/>
        <end position="247"/>
    </location>
</feature>
<sequence length="273" mass="29989">MAGPELGGSTIEGSSGSSEVQVIPSLPQNASFKPLILILSQVAPPAKQKATKQTQDDRENRRRGFRLLHDREEIKRLIADQSDKEVQKQLARQSEVKCSSASEVLPGGDTSGPHDYQSRMCAKVMNFIRNVRERTGADLEPRPALLMVLEAGGDEKAALEKLSKPLEKGGSSVYSTVAVGSSDEANRRQMEHWTSRKHKDLPPSDEGLPPKVSDQVEVADEGRRGKGNEGIDKSRREEGKKKGGVCSRLFRRKKTGEAESANRIARLKHFGLL</sequence>
<feature type="region of interest" description="Disordered" evidence="1">
    <location>
        <begin position="43"/>
        <end position="66"/>
    </location>
</feature>
<protein>
    <submittedName>
        <fullName evidence="2">Uncharacterized protein</fullName>
    </submittedName>
</protein>
<feature type="compositionally biased region" description="Basic and acidic residues" evidence="1">
    <location>
        <begin position="220"/>
        <end position="241"/>
    </location>
</feature>